<comment type="caution">
    <text evidence="2">The sequence shown here is derived from an EMBL/GenBank/DDBJ whole genome shotgun (WGS) entry which is preliminary data.</text>
</comment>
<dbReference type="SUPFAM" id="SSF53474">
    <property type="entry name" value="alpha/beta-Hydrolases"/>
    <property type="match status" value="1"/>
</dbReference>
<evidence type="ECO:0000259" key="1">
    <source>
        <dbReference type="Pfam" id="PF12697"/>
    </source>
</evidence>
<dbReference type="InterPro" id="IPR000073">
    <property type="entry name" value="AB_hydrolase_1"/>
</dbReference>
<reference evidence="3" key="1">
    <citation type="submission" date="2020-09" db="EMBL/GenBank/DDBJ databases">
        <title>Whole genome shotgun sequence of Streptomyces cinnamonensis NBRC 15873.</title>
        <authorList>
            <person name="Komaki H."/>
            <person name="Tamura T."/>
        </authorList>
    </citation>
    <scope>NUCLEOTIDE SEQUENCE [LARGE SCALE GENOMIC DNA]</scope>
    <source>
        <strain evidence="3">NBRC 15873</strain>
    </source>
</reference>
<dbReference type="EMBL" id="BNDV01000002">
    <property type="protein sequence ID" value="GHI10896.1"/>
    <property type="molecule type" value="Genomic_DNA"/>
</dbReference>
<dbReference type="GO" id="GO:0016787">
    <property type="term" value="F:hydrolase activity"/>
    <property type="evidence" value="ECO:0007669"/>
    <property type="project" value="UniProtKB-KW"/>
</dbReference>
<evidence type="ECO:0000313" key="3">
    <source>
        <dbReference type="Proteomes" id="UP000660554"/>
    </source>
</evidence>
<dbReference type="Proteomes" id="UP000660554">
    <property type="component" value="Unassembled WGS sequence"/>
</dbReference>
<dbReference type="RefSeq" id="WP_191870139.1">
    <property type="nucleotide sequence ID" value="NZ_BMRU01000062.1"/>
</dbReference>
<dbReference type="InterPro" id="IPR029058">
    <property type="entry name" value="AB_hydrolase_fold"/>
</dbReference>
<keyword evidence="2" id="KW-0378">Hydrolase</keyword>
<dbReference type="PANTHER" id="PTHR43194:SF2">
    <property type="entry name" value="PEROXISOMAL MEMBRANE PROTEIN LPX1"/>
    <property type="match status" value="1"/>
</dbReference>
<feature type="domain" description="AB hydrolase-1" evidence="1">
    <location>
        <begin position="22"/>
        <end position="260"/>
    </location>
</feature>
<name>A0ABQ3NDR5_STRVG</name>
<sequence>MARAQVNGVELFYEIDGDGEPLVLVHGSWTDHHSWHAVLPYLTRAHRVLVYDRRGHSLSERPPGQGARAQDEDDLAALIEMIGAPVHVAASSFGGSVALGLAARRPELLRSLAVHEPPLTAVVAGDPELDRLMREAQAPIDAVMAEVRAGDSEAGARRFVEEVVFGPGAWDSMPDPARRTFVTNAPTAADEQGDPDWNTVDLARLAGYSGPAMLSKGTDSPPWFGAIVDRLAQVIPGAQARTLEGEGHVPHLTAPHRYAENLLAFIASTGSAPRA</sequence>
<keyword evidence="3" id="KW-1185">Reference proteome</keyword>
<dbReference type="InterPro" id="IPR050228">
    <property type="entry name" value="Carboxylesterase_BioH"/>
</dbReference>
<organism evidence="2 3">
    <name type="scientific">Streptomyces virginiae</name>
    <name type="common">Streptomyces cinnamonensis</name>
    <dbReference type="NCBI Taxonomy" id="1961"/>
    <lineage>
        <taxon>Bacteria</taxon>
        <taxon>Bacillati</taxon>
        <taxon>Actinomycetota</taxon>
        <taxon>Actinomycetes</taxon>
        <taxon>Kitasatosporales</taxon>
        <taxon>Streptomycetaceae</taxon>
        <taxon>Streptomyces</taxon>
    </lineage>
</organism>
<gene>
    <name evidence="2" type="ORF">Scinn_03590</name>
</gene>
<dbReference type="GeneID" id="86956618"/>
<evidence type="ECO:0000313" key="2">
    <source>
        <dbReference type="EMBL" id="GHI10896.1"/>
    </source>
</evidence>
<accession>A0ABQ3NDR5</accession>
<dbReference type="PANTHER" id="PTHR43194">
    <property type="entry name" value="HYDROLASE ALPHA/BETA FOLD FAMILY"/>
    <property type="match status" value="1"/>
</dbReference>
<protein>
    <submittedName>
        <fullName evidence="2">Alpha/beta hydrolase</fullName>
    </submittedName>
</protein>
<dbReference type="Gene3D" id="3.40.50.1820">
    <property type="entry name" value="alpha/beta hydrolase"/>
    <property type="match status" value="1"/>
</dbReference>
<dbReference type="Pfam" id="PF12697">
    <property type="entry name" value="Abhydrolase_6"/>
    <property type="match status" value="1"/>
</dbReference>
<proteinExistence type="predicted"/>